<reference evidence="1" key="1">
    <citation type="submission" date="2024-05" db="EMBL/GenBank/DDBJ databases">
        <authorList>
            <person name="Bunk B."/>
            <person name="Swiderski J."/>
            <person name="Sproer C."/>
            <person name="Thiel V."/>
        </authorList>
    </citation>
    <scope>NUCLEOTIDE SEQUENCE</scope>
    <source>
        <strain evidence="1">DSM 17735</strain>
    </source>
</reference>
<sequence length="96" mass="10173">MHAVVRTYSGAGAQQLFDVLEEHKADIEATLRKVPGLVSYTLLRQGDGGMSVTVCTDKAGADESVKVARDWIQKNASNAHASPPVVAEGPVIVQIT</sequence>
<dbReference type="AlphaFoldDB" id="A0AAU7LR62"/>
<evidence type="ECO:0008006" key="2">
    <source>
        <dbReference type="Google" id="ProtNLM"/>
    </source>
</evidence>
<accession>A0AAU7LR62</accession>
<gene>
    <name evidence="1" type="ORF">ABLV49_20165</name>
</gene>
<dbReference type="RefSeq" id="WP_349279292.1">
    <property type="nucleotide sequence ID" value="NZ_CBCSCU010000075.1"/>
</dbReference>
<evidence type="ECO:0000313" key="1">
    <source>
        <dbReference type="EMBL" id="XBP70152.1"/>
    </source>
</evidence>
<name>A0AAU7LR62_9BURK</name>
<protein>
    <recommendedName>
        <fullName evidence="2">ABM domain-containing protein</fullName>
    </recommendedName>
</protein>
<organism evidence="1">
    <name type="scientific">Polaromonas hydrogenivorans</name>
    <dbReference type="NCBI Taxonomy" id="335476"/>
    <lineage>
        <taxon>Bacteria</taxon>
        <taxon>Pseudomonadati</taxon>
        <taxon>Pseudomonadota</taxon>
        <taxon>Betaproteobacteria</taxon>
        <taxon>Burkholderiales</taxon>
        <taxon>Comamonadaceae</taxon>
        <taxon>Polaromonas</taxon>
    </lineage>
</organism>
<dbReference type="EMBL" id="CP157675">
    <property type="protein sequence ID" value="XBP70152.1"/>
    <property type="molecule type" value="Genomic_DNA"/>
</dbReference>
<proteinExistence type="predicted"/>